<comment type="caution">
    <text evidence="6">The sequence shown here is derived from an EMBL/GenBank/DDBJ whole genome shotgun (WGS) entry which is preliminary data.</text>
</comment>
<evidence type="ECO:0000256" key="4">
    <source>
        <dbReference type="ARBA" id="ARBA00038058"/>
    </source>
</evidence>
<sequence>MADAVERSLEEDRVLLCEAGTGTGKTLAYLVPAILSGRKVVISTATKALEEQIFAKDLPLVAEYLGLRVSAALVKGLGNYLCLRRFDELRTSPESHHDAGVSRSLPVVEAWARETEVGDLAELVTLAESDPIRREVCSSSETRIGSACPFFEKCFVTRMKREAEEARVLVVNHHLFFADLSLKLGRGNVPGAGALPPYDAVIFDEAHELEDIATEFFGTRISGSRVDSMLRDADRAFIASGLADRILGRGEGTAIVALVREAADRFFAAVAKVGGEAAREGRVELKREVWAGELVDAYHHFDEALEALGGYASAHAITEAVGLVGTRAETLRADAAKIVDGKSGQVTWVEVRARSVSVGVSAVDVGWLFREGVFERIGGVVLTSATMTAKAGDFRFLRTRLGLDERVTVPVDELVVPSPFDYASRALLYTPRDLPEVSDPAFLTASADRIVELVNIVGGGAFVLCTSNRSMVALGRTLAGRVPGPLMVQGQAPKRMLLSKFRAAHHAVLVATMSFWEGVDVPGDALRLVVIDKIPFAVPTDPVVVARSQAIEQAGHSPFATYTVPQAAITLKQGFGRLIRTRQDRGIVAILDRRVRTRGYGALLLDGLPPAARTERIDEVKAFWSRLLAEDDAAGH</sequence>
<dbReference type="EMBL" id="JAGTJJ010000015">
    <property type="protein sequence ID" value="MDC3983672.1"/>
    <property type="molecule type" value="Genomic_DNA"/>
</dbReference>
<evidence type="ECO:0000256" key="2">
    <source>
        <dbReference type="ARBA" id="ARBA00022801"/>
    </source>
</evidence>
<evidence type="ECO:0000313" key="6">
    <source>
        <dbReference type="EMBL" id="MDC3983672.1"/>
    </source>
</evidence>
<dbReference type="GO" id="GO:0005524">
    <property type="term" value="F:ATP binding"/>
    <property type="evidence" value="ECO:0007669"/>
    <property type="project" value="UniProtKB-KW"/>
</dbReference>
<dbReference type="Pfam" id="PF00270">
    <property type="entry name" value="DEAD"/>
    <property type="match status" value="1"/>
</dbReference>
<evidence type="ECO:0000313" key="7">
    <source>
        <dbReference type="Proteomes" id="UP001151081"/>
    </source>
</evidence>
<dbReference type="SUPFAM" id="SSF52540">
    <property type="entry name" value="P-loop containing nucleoside triphosphate hydrolases"/>
    <property type="match status" value="1"/>
</dbReference>
<dbReference type="GO" id="GO:0003678">
    <property type="term" value="F:DNA helicase activity"/>
    <property type="evidence" value="ECO:0007669"/>
    <property type="project" value="TreeGrafter"/>
</dbReference>
<dbReference type="Proteomes" id="UP001151081">
    <property type="component" value="Unassembled WGS sequence"/>
</dbReference>
<dbReference type="PANTHER" id="PTHR11472:SF34">
    <property type="entry name" value="REGULATOR OF TELOMERE ELONGATION HELICASE 1"/>
    <property type="match status" value="1"/>
</dbReference>
<keyword evidence="1" id="KW-0547">Nucleotide-binding</keyword>
<keyword evidence="6" id="KW-0347">Helicase</keyword>
<evidence type="ECO:0000256" key="3">
    <source>
        <dbReference type="ARBA" id="ARBA00022840"/>
    </source>
</evidence>
<gene>
    <name evidence="6" type="ORF">KEG57_24400</name>
</gene>
<dbReference type="GO" id="GO:0003676">
    <property type="term" value="F:nucleic acid binding"/>
    <property type="evidence" value="ECO:0007669"/>
    <property type="project" value="InterPro"/>
</dbReference>
<dbReference type="PROSITE" id="PS51193">
    <property type="entry name" value="HELICASE_ATP_BIND_2"/>
    <property type="match status" value="1"/>
</dbReference>
<keyword evidence="3" id="KW-0067">ATP-binding</keyword>
<dbReference type="InterPro" id="IPR011545">
    <property type="entry name" value="DEAD/DEAH_box_helicase_dom"/>
</dbReference>
<dbReference type="Gene3D" id="3.40.50.300">
    <property type="entry name" value="P-loop containing nucleotide triphosphate hydrolases"/>
    <property type="match status" value="2"/>
</dbReference>
<reference evidence="6 7" key="1">
    <citation type="submission" date="2021-04" db="EMBL/GenBank/DDBJ databases">
        <title>Genome analysis of Polyangium sp.</title>
        <authorList>
            <person name="Li Y."/>
            <person name="Wang J."/>
        </authorList>
    </citation>
    <scope>NUCLEOTIDE SEQUENCE [LARGE SCALE GENOMIC DNA]</scope>
    <source>
        <strain evidence="6 7">SDU14</strain>
    </source>
</reference>
<dbReference type="GO" id="GO:0016818">
    <property type="term" value="F:hydrolase activity, acting on acid anhydrides, in phosphorus-containing anhydrides"/>
    <property type="evidence" value="ECO:0007669"/>
    <property type="project" value="InterPro"/>
</dbReference>
<dbReference type="InterPro" id="IPR045028">
    <property type="entry name" value="DinG/Rad3-like"/>
</dbReference>
<feature type="domain" description="Helicase ATP-binding" evidence="5">
    <location>
        <begin position="1"/>
        <end position="270"/>
    </location>
</feature>
<comment type="similarity">
    <text evidence="4">Belongs to the helicase family. DinG subfamily.</text>
</comment>
<dbReference type="InterPro" id="IPR006555">
    <property type="entry name" value="ATP-dep_Helicase_C"/>
</dbReference>
<dbReference type="AlphaFoldDB" id="A0A9X3X4Z4"/>
<keyword evidence="7" id="KW-1185">Reference proteome</keyword>
<dbReference type="SMART" id="SM00491">
    <property type="entry name" value="HELICc2"/>
    <property type="match status" value="1"/>
</dbReference>
<dbReference type="GO" id="GO:0006281">
    <property type="term" value="P:DNA repair"/>
    <property type="evidence" value="ECO:0007669"/>
    <property type="project" value="TreeGrafter"/>
</dbReference>
<protein>
    <submittedName>
        <fullName evidence="6">ATP-dependent DNA helicase</fullName>
    </submittedName>
</protein>
<evidence type="ECO:0000259" key="5">
    <source>
        <dbReference type="PROSITE" id="PS51193"/>
    </source>
</evidence>
<dbReference type="Pfam" id="PF13307">
    <property type="entry name" value="Helicase_C_2"/>
    <property type="match status" value="1"/>
</dbReference>
<keyword evidence="2" id="KW-0378">Hydrolase</keyword>
<dbReference type="InterPro" id="IPR014013">
    <property type="entry name" value="Helic_SF1/SF2_ATP-bd_DinG/Rad3"/>
</dbReference>
<proteinExistence type="inferred from homology"/>
<organism evidence="6 7">
    <name type="scientific">Polyangium jinanense</name>
    <dbReference type="NCBI Taxonomy" id="2829994"/>
    <lineage>
        <taxon>Bacteria</taxon>
        <taxon>Pseudomonadati</taxon>
        <taxon>Myxococcota</taxon>
        <taxon>Polyangia</taxon>
        <taxon>Polyangiales</taxon>
        <taxon>Polyangiaceae</taxon>
        <taxon>Polyangium</taxon>
    </lineage>
</organism>
<name>A0A9X3X4Z4_9BACT</name>
<accession>A0A9X3X4Z4</accession>
<evidence type="ECO:0000256" key="1">
    <source>
        <dbReference type="ARBA" id="ARBA00022741"/>
    </source>
</evidence>
<dbReference type="PANTHER" id="PTHR11472">
    <property type="entry name" value="DNA REPAIR DEAD HELICASE RAD3/XP-D SUBFAMILY MEMBER"/>
    <property type="match status" value="1"/>
</dbReference>
<dbReference type="InterPro" id="IPR027417">
    <property type="entry name" value="P-loop_NTPase"/>
</dbReference>